<reference evidence="2 3" key="1">
    <citation type="journal article" date="2012" name="PLoS Pathog.">
        <title>Diverse lifestyles and strategies of plant pathogenesis encoded in the genomes of eighteen Dothideomycetes fungi.</title>
        <authorList>
            <person name="Ohm R.A."/>
            <person name="Feau N."/>
            <person name="Henrissat B."/>
            <person name="Schoch C.L."/>
            <person name="Horwitz B.A."/>
            <person name="Barry K.W."/>
            <person name="Condon B.J."/>
            <person name="Copeland A.C."/>
            <person name="Dhillon B."/>
            <person name="Glaser F."/>
            <person name="Hesse C.N."/>
            <person name="Kosti I."/>
            <person name="LaButti K."/>
            <person name="Lindquist E.A."/>
            <person name="Lucas S."/>
            <person name="Salamov A.A."/>
            <person name="Bradshaw R.E."/>
            <person name="Ciuffetti L."/>
            <person name="Hamelin R.C."/>
            <person name="Kema G.H.J."/>
            <person name="Lawrence C."/>
            <person name="Scott J.A."/>
            <person name="Spatafora J.W."/>
            <person name="Turgeon B.G."/>
            <person name="de Wit P.J.G.M."/>
            <person name="Zhong S."/>
            <person name="Goodwin S.B."/>
            <person name="Grigoriev I.V."/>
        </authorList>
    </citation>
    <scope>NUCLEOTIDE SEQUENCE [LARGE SCALE GENOMIC DNA]</scope>
    <source>
        <strain evidence="3">C5 / ATCC 48332 / race O</strain>
    </source>
</reference>
<protein>
    <recommendedName>
        <fullName evidence="4">G-protein coupled receptors family 3 profile domain-containing protein</fullName>
    </recommendedName>
</protein>
<dbReference type="eggNOG" id="ENOG502SY61">
    <property type="taxonomic scope" value="Eukaryota"/>
</dbReference>
<feature type="transmembrane region" description="Helical" evidence="1">
    <location>
        <begin position="138"/>
        <end position="164"/>
    </location>
</feature>
<dbReference type="AlphaFoldDB" id="M2UF13"/>
<dbReference type="Proteomes" id="UP000016936">
    <property type="component" value="Unassembled WGS sequence"/>
</dbReference>
<keyword evidence="1" id="KW-0812">Transmembrane</keyword>
<evidence type="ECO:0000313" key="2">
    <source>
        <dbReference type="EMBL" id="EMD97109.1"/>
    </source>
</evidence>
<evidence type="ECO:0008006" key="4">
    <source>
        <dbReference type="Google" id="ProtNLM"/>
    </source>
</evidence>
<name>M2UF13_COCH5</name>
<proteinExistence type="predicted"/>
<feature type="transmembrane region" description="Helical" evidence="1">
    <location>
        <begin position="256"/>
        <end position="278"/>
    </location>
</feature>
<dbReference type="HOGENOM" id="CLU_078579_0_0_1"/>
<feature type="transmembrane region" description="Helical" evidence="1">
    <location>
        <begin position="29"/>
        <end position="49"/>
    </location>
</feature>
<evidence type="ECO:0000256" key="1">
    <source>
        <dbReference type="SAM" id="Phobius"/>
    </source>
</evidence>
<dbReference type="OrthoDB" id="3783050at2759"/>
<keyword evidence="3" id="KW-1185">Reference proteome</keyword>
<organism evidence="2 3">
    <name type="scientific">Cochliobolus heterostrophus (strain C5 / ATCC 48332 / race O)</name>
    <name type="common">Southern corn leaf blight fungus</name>
    <name type="synonym">Bipolaris maydis</name>
    <dbReference type="NCBI Taxonomy" id="701091"/>
    <lineage>
        <taxon>Eukaryota</taxon>
        <taxon>Fungi</taxon>
        <taxon>Dikarya</taxon>
        <taxon>Ascomycota</taxon>
        <taxon>Pezizomycotina</taxon>
        <taxon>Dothideomycetes</taxon>
        <taxon>Pleosporomycetidae</taxon>
        <taxon>Pleosporales</taxon>
        <taxon>Pleosporineae</taxon>
        <taxon>Pleosporaceae</taxon>
        <taxon>Bipolaris</taxon>
    </lineage>
</organism>
<sequence>MAPTNSSPNLSKRSFCGDALSFYITKINFSYYITFIIIFVAIFIASLFVRKRISGPGKSLIGFAYILTLLLAITCLVIDFAALLRSLCGTGGFPESRDMAIASNTLGFISVWGMLFLVVYQVNILLRKQLGSAVMMFRIICVAMVGVIGALYIASLSISSYLWWETPNMWRDDQWSLQLSSQRLSLAVRALYLLCVIVSAALSTMTLSGLRRAQLAAGDLIGWVAALHIFMFIWSGLSVVLQALSLYLRDFDPKTSIALSYVLIVFQALSFVALLGIAKHSCWKQGRKPAQHVYAPAMQGHTAYVH</sequence>
<gene>
    <name evidence="2" type="ORF">COCHEDRAFT_1018741</name>
</gene>
<evidence type="ECO:0000313" key="3">
    <source>
        <dbReference type="Proteomes" id="UP000016936"/>
    </source>
</evidence>
<keyword evidence="1" id="KW-1133">Transmembrane helix</keyword>
<feature type="transmembrane region" description="Helical" evidence="1">
    <location>
        <begin position="61"/>
        <end position="84"/>
    </location>
</feature>
<dbReference type="OMA" id="MMFRIIC"/>
<reference evidence="3" key="2">
    <citation type="journal article" date="2013" name="PLoS Genet.">
        <title>Comparative genome structure, secondary metabolite, and effector coding capacity across Cochliobolus pathogens.</title>
        <authorList>
            <person name="Condon B.J."/>
            <person name="Leng Y."/>
            <person name="Wu D."/>
            <person name="Bushley K.E."/>
            <person name="Ohm R.A."/>
            <person name="Otillar R."/>
            <person name="Martin J."/>
            <person name="Schackwitz W."/>
            <person name="Grimwood J."/>
            <person name="MohdZainudin N."/>
            <person name="Xue C."/>
            <person name="Wang R."/>
            <person name="Manning V.A."/>
            <person name="Dhillon B."/>
            <person name="Tu Z.J."/>
            <person name="Steffenson B.J."/>
            <person name="Salamov A."/>
            <person name="Sun H."/>
            <person name="Lowry S."/>
            <person name="LaButti K."/>
            <person name="Han J."/>
            <person name="Copeland A."/>
            <person name="Lindquist E."/>
            <person name="Barry K."/>
            <person name="Schmutz J."/>
            <person name="Baker S.E."/>
            <person name="Ciuffetti L.M."/>
            <person name="Grigoriev I.V."/>
            <person name="Zhong S."/>
            <person name="Turgeon B.G."/>
        </authorList>
    </citation>
    <scope>NUCLEOTIDE SEQUENCE [LARGE SCALE GENOMIC DNA]</scope>
    <source>
        <strain evidence="3">C5 / ATCC 48332 / race O</strain>
    </source>
</reference>
<accession>M2UF13</accession>
<feature type="transmembrane region" description="Helical" evidence="1">
    <location>
        <begin position="220"/>
        <end position="244"/>
    </location>
</feature>
<feature type="transmembrane region" description="Helical" evidence="1">
    <location>
        <begin position="104"/>
        <end position="126"/>
    </location>
</feature>
<dbReference type="EMBL" id="KB445569">
    <property type="protein sequence ID" value="EMD97109.1"/>
    <property type="molecule type" value="Genomic_DNA"/>
</dbReference>
<keyword evidence="1" id="KW-0472">Membrane</keyword>
<feature type="transmembrane region" description="Helical" evidence="1">
    <location>
        <begin position="184"/>
        <end position="208"/>
    </location>
</feature>